<reference evidence="1" key="1">
    <citation type="submission" date="2017-07" db="EMBL/GenBank/DDBJ databases">
        <authorList>
            <person name="Mikheyev A."/>
            <person name="Grau M."/>
        </authorList>
    </citation>
    <scope>NUCLEOTIDE SEQUENCE</scope>
    <source>
        <tissue evidence="1">Venom_gland</tissue>
    </source>
</reference>
<dbReference type="AlphaFoldDB" id="A0A2H6NIH8"/>
<evidence type="ECO:0000313" key="1">
    <source>
        <dbReference type="EMBL" id="LAA33141.1"/>
    </source>
</evidence>
<dbReference type="PANTHER" id="PTHR46880:SF8">
    <property type="entry name" value="E3 SUMO-PROTEIN LIGASE KIAA1586"/>
    <property type="match status" value="1"/>
</dbReference>
<evidence type="ECO:0008006" key="2">
    <source>
        <dbReference type="Google" id="ProtNLM"/>
    </source>
</evidence>
<sequence>MNDCQDFVENIFKNSQKYETPDSIPKAKNIVRTIAVSSAEAERGFSKMNLICSEKKSLLTVSNITNLMTISLIGLPLKEWDPTLTAERWLKVNQTADDSQLKMKIANEDINRKAIWKYLT</sequence>
<dbReference type="PANTHER" id="PTHR46880">
    <property type="entry name" value="RAS-ASSOCIATING DOMAIN-CONTAINING PROTEIN"/>
    <property type="match status" value="1"/>
</dbReference>
<dbReference type="GO" id="GO:0016925">
    <property type="term" value="P:protein sumoylation"/>
    <property type="evidence" value="ECO:0007669"/>
    <property type="project" value="TreeGrafter"/>
</dbReference>
<organism evidence="1">
    <name type="scientific">Micrurus carvalhoi</name>
    <dbReference type="NCBI Taxonomy" id="3147026"/>
    <lineage>
        <taxon>Eukaryota</taxon>
        <taxon>Metazoa</taxon>
        <taxon>Chordata</taxon>
        <taxon>Craniata</taxon>
        <taxon>Vertebrata</taxon>
        <taxon>Euteleostomi</taxon>
        <taxon>Lepidosauria</taxon>
        <taxon>Squamata</taxon>
        <taxon>Bifurcata</taxon>
        <taxon>Unidentata</taxon>
        <taxon>Episquamata</taxon>
        <taxon>Toxicofera</taxon>
        <taxon>Serpentes</taxon>
        <taxon>Colubroidea</taxon>
        <taxon>Elapidae</taxon>
        <taxon>Elapinae</taxon>
        <taxon>Micrurus</taxon>
    </lineage>
</organism>
<accession>A0A2H6NIH8</accession>
<dbReference type="EMBL" id="IACI01103298">
    <property type="protein sequence ID" value="LAA33141.1"/>
    <property type="molecule type" value="Transcribed_RNA"/>
</dbReference>
<name>A0A2H6NIH8_9SAUR</name>
<dbReference type="GO" id="GO:0061665">
    <property type="term" value="F:SUMO ligase activity"/>
    <property type="evidence" value="ECO:0007669"/>
    <property type="project" value="TreeGrafter"/>
</dbReference>
<proteinExistence type="predicted"/>
<protein>
    <recommendedName>
        <fullName evidence="2">HAT C-terminal dimerisation domain-containing protein</fullName>
    </recommendedName>
</protein>
<reference evidence="1" key="2">
    <citation type="submission" date="2017-12" db="EMBL/GenBank/DDBJ databases">
        <title>Coralsnake Venomics: Analyses of Venom Gland Transcriptomes and Proteomes of Six Brazilian Taxa.</title>
        <authorList>
            <person name="Aird S.D."/>
            <person name="Jorge da Silva N."/>
            <person name="Qiu L."/>
            <person name="Villar-Briones A."/>
            <person name="Aparecida-Saddi V."/>
            <person name="Campos-Telles M.P."/>
            <person name="Grau M."/>
            <person name="Mikheyev A.S."/>
        </authorList>
    </citation>
    <scope>NUCLEOTIDE SEQUENCE</scope>
    <source>
        <tissue evidence="1">Venom_gland</tissue>
    </source>
</reference>